<dbReference type="InterPro" id="IPR029787">
    <property type="entry name" value="Nucleotide_cyclase"/>
</dbReference>
<dbReference type="PROSITE" id="PS50113">
    <property type="entry name" value="PAC"/>
    <property type="match status" value="1"/>
</dbReference>
<dbReference type="SUPFAM" id="SSF55073">
    <property type="entry name" value="Nucleotide cyclase"/>
    <property type="match status" value="1"/>
</dbReference>
<dbReference type="EMBL" id="BHYL01000146">
    <property type="protein sequence ID" value="GCD20408.1"/>
    <property type="molecule type" value="Genomic_DNA"/>
</dbReference>
<feature type="domain" description="PAC" evidence="3">
    <location>
        <begin position="289"/>
        <end position="339"/>
    </location>
</feature>
<proteinExistence type="predicted"/>
<evidence type="ECO:0000313" key="6">
    <source>
        <dbReference type="Proteomes" id="UP000288246"/>
    </source>
</evidence>
<evidence type="ECO:0000256" key="1">
    <source>
        <dbReference type="SAM" id="Phobius"/>
    </source>
</evidence>
<feature type="transmembrane region" description="Helical" evidence="1">
    <location>
        <begin position="33"/>
        <end position="55"/>
    </location>
</feature>
<feature type="transmembrane region" description="Helical" evidence="1">
    <location>
        <begin position="67"/>
        <end position="89"/>
    </location>
</feature>
<keyword evidence="6" id="KW-1185">Reference proteome</keyword>
<feature type="transmembrane region" description="Helical" evidence="1">
    <location>
        <begin position="6"/>
        <end position="26"/>
    </location>
</feature>
<organism evidence="5 6">
    <name type="scientific">Cellulomonas algicola</name>
    <dbReference type="NCBI Taxonomy" id="2071633"/>
    <lineage>
        <taxon>Bacteria</taxon>
        <taxon>Bacillati</taxon>
        <taxon>Actinomycetota</taxon>
        <taxon>Actinomycetes</taxon>
        <taxon>Micrococcales</taxon>
        <taxon>Cellulomonadaceae</taxon>
        <taxon>Cellulomonas</taxon>
    </lineage>
</organism>
<accession>A0A401V0E6</accession>
<dbReference type="GO" id="GO:1902201">
    <property type="term" value="P:negative regulation of bacterial-type flagellum-dependent cell motility"/>
    <property type="evidence" value="ECO:0007669"/>
    <property type="project" value="TreeGrafter"/>
</dbReference>
<feature type="transmembrane region" description="Helical" evidence="1">
    <location>
        <begin position="173"/>
        <end position="195"/>
    </location>
</feature>
<evidence type="ECO:0000259" key="2">
    <source>
        <dbReference type="PROSITE" id="PS50112"/>
    </source>
</evidence>
<feature type="transmembrane region" description="Helical" evidence="1">
    <location>
        <begin position="101"/>
        <end position="121"/>
    </location>
</feature>
<dbReference type="Pfam" id="PF00990">
    <property type="entry name" value="GGDEF"/>
    <property type="match status" value="1"/>
</dbReference>
<dbReference type="InterPro" id="IPR043128">
    <property type="entry name" value="Rev_trsase/Diguanyl_cyclase"/>
</dbReference>
<dbReference type="CDD" id="cd01949">
    <property type="entry name" value="GGDEF"/>
    <property type="match status" value="1"/>
</dbReference>
<dbReference type="AlphaFoldDB" id="A0A401V0E6"/>
<dbReference type="GO" id="GO:0043709">
    <property type="term" value="P:cell adhesion involved in single-species biofilm formation"/>
    <property type="evidence" value="ECO:0007669"/>
    <property type="project" value="TreeGrafter"/>
</dbReference>
<dbReference type="Proteomes" id="UP000288246">
    <property type="component" value="Unassembled WGS sequence"/>
</dbReference>
<feature type="transmembrane region" description="Helical" evidence="1">
    <location>
        <begin position="201"/>
        <end position="218"/>
    </location>
</feature>
<comment type="caution">
    <text evidence="5">The sequence shown here is derived from an EMBL/GenBank/DDBJ whole genome shotgun (WGS) entry which is preliminary data.</text>
</comment>
<dbReference type="InterPro" id="IPR000014">
    <property type="entry name" value="PAS"/>
</dbReference>
<dbReference type="InterPro" id="IPR050469">
    <property type="entry name" value="Diguanylate_Cyclase"/>
</dbReference>
<dbReference type="SMART" id="SM00267">
    <property type="entry name" value="GGDEF"/>
    <property type="match status" value="1"/>
</dbReference>
<dbReference type="SUPFAM" id="SSF55785">
    <property type="entry name" value="PYP-like sensor domain (PAS domain)"/>
    <property type="match status" value="1"/>
</dbReference>
<reference evidence="5 6" key="1">
    <citation type="submission" date="2018-11" db="EMBL/GenBank/DDBJ databases">
        <title>Draft genome sequence of Cellulomonas takizawaensis strain TKZ-21.</title>
        <authorList>
            <person name="Yamamura H."/>
            <person name="Hayashi T."/>
            <person name="Hamada M."/>
            <person name="Serisawa Y."/>
            <person name="Matsuyama K."/>
            <person name="Nakagawa Y."/>
            <person name="Otoguro M."/>
            <person name="Yanagida F."/>
            <person name="Hayakawa M."/>
        </authorList>
    </citation>
    <scope>NUCLEOTIDE SEQUENCE [LARGE SCALE GENOMIC DNA]</scope>
    <source>
        <strain evidence="5 6">TKZ-21</strain>
    </source>
</reference>
<evidence type="ECO:0008006" key="7">
    <source>
        <dbReference type="Google" id="ProtNLM"/>
    </source>
</evidence>
<sequence length="506" mass="52903">MCVPTLVEAVSLLAAVVATATGVLVVRRRRTSPLALPLAVMMFGASLWATARALLHVAEGSVPATVTLHYLVFPGAAAVAGATFWYLAVLSGRRLPRRARALLLVHPALLVVALVLDPVHAWFLRVAVEGVRVEVDAGPLYWAHTAYSYALIGAGIVLALGAMVRAVPGHRRVFGVAVLAATIPTVGNVLTNVVAARTENVHLTPVFFLVSAAIWWWVERFGGHSTVVPVATRQVLEVINDAVVVLDPRGRVLDANPAATALLGAPDGSGLDVGADAPWRAYLDDDPTRRDRGTLTAATGAVLDVRVTPMTDPVGRAAGTVVVLRDVTELERLRAELVEQATRDGLTGLHNRRALAQRLSDAVDEATASGRPLSMVLLDVDHFKAVNDTHGHAVGDAVLVAVGRELAASAARGETAARLGGEEFVLLLPGVGAPEATRRADEVRARCAGLTVPTDGAPVRLTLSAGVATLAPGESADDVLRAADDAMYAAKAAGRDQVRAAEPTTT</sequence>
<dbReference type="InterPro" id="IPR000700">
    <property type="entry name" value="PAS-assoc_C"/>
</dbReference>
<dbReference type="Pfam" id="PF08448">
    <property type="entry name" value="PAS_4"/>
    <property type="match status" value="1"/>
</dbReference>
<keyword evidence="1" id="KW-0812">Transmembrane</keyword>
<dbReference type="Gene3D" id="3.30.70.270">
    <property type="match status" value="1"/>
</dbReference>
<feature type="transmembrane region" description="Helical" evidence="1">
    <location>
        <begin position="141"/>
        <end position="161"/>
    </location>
</feature>
<keyword evidence="1" id="KW-1133">Transmembrane helix</keyword>
<dbReference type="Gene3D" id="3.30.450.20">
    <property type="entry name" value="PAS domain"/>
    <property type="match status" value="1"/>
</dbReference>
<dbReference type="InterPro" id="IPR013656">
    <property type="entry name" value="PAS_4"/>
</dbReference>
<feature type="domain" description="PAS" evidence="2">
    <location>
        <begin position="233"/>
        <end position="264"/>
    </location>
</feature>
<dbReference type="GO" id="GO:0005886">
    <property type="term" value="C:plasma membrane"/>
    <property type="evidence" value="ECO:0007669"/>
    <property type="project" value="TreeGrafter"/>
</dbReference>
<evidence type="ECO:0000313" key="5">
    <source>
        <dbReference type="EMBL" id="GCD20408.1"/>
    </source>
</evidence>
<dbReference type="NCBIfam" id="TIGR00254">
    <property type="entry name" value="GGDEF"/>
    <property type="match status" value="1"/>
</dbReference>
<name>A0A401V0E6_9CELL</name>
<evidence type="ECO:0000259" key="4">
    <source>
        <dbReference type="PROSITE" id="PS50887"/>
    </source>
</evidence>
<protein>
    <recommendedName>
        <fullName evidence="7">GGDEF domain-containing protein</fullName>
    </recommendedName>
</protein>
<dbReference type="Pfam" id="PF16927">
    <property type="entry name" value="HisKA_7TM"/>
    <property type="match status" value="1"/>
</dbReference>
<gene>
    <name evidence="5" type="ORF">CTKZ_19700</name>
</gene>
<dbReference type="InterPro" id="IPR035965">
    <property type="entry name" value="PAS-like_dom_sf"/>
</dbReference>
<dbReference type="InterPro" id="IPR000160">
    <property type="entry name" value="GGDEF_dom"/>
</dbReference>
<dbReference type="GO" id="GO:0052621">
    <property type="term" value="F:diguanylate cyclase activity"/>
    <property type="evidence" value="ECO:0007669"/>
    <property type="project" value="TreeGrafter"/>
</dbReference>
<dbReference type="FunFam" id="3.30.70.270:FF:000001">
    <property type="entry name" value="Diguanylate cyclase domain protein"/>
    <property type="match status" value="1"/>
</dbReference>
<dbReference type="PANTHER" id="PTHR45138">
    <property type="entry name" value="REGULATORY COMPONENTS OF SENSORY TRANSDUCTION SYSTEM"/>
    <property type="match status" value="1"/>
</dbReference>
<dbReference type="PANTHER" id="PTHR45138:SF9">
    <property type="entry name" value="DIGUANYLATE CYCLASE DGCM-RELATED"/>
    <property type="match status" value="1"/>
</dbReference>
<keyword evidence="1" id="KW-0472">Membrane</keyword>
<dbReference type="PROSITE" id="PS50112">
    <property type="entry name" value="PAS"/>
    <property type="match status" value="1"/>
</dbReference>
<feature type="domain" description="GGDEF" evidence="4">
    <location>
        <begin position="371"/>
        <end position="503"/>
    </location>
</feature>
<dbReference type="InterPro" id="IPR031621">
    <property type="entry name" value="HisKA_7TM"/>
</dbReference>
<dbReference type="PROSITE" id="PS50887">
    <property type="entry name" value="GGDEF"/>
    <property type="match status" value="1"/>
</dbReference>
<evidence type="ECO:0000259" key="3">
    <source>
        <dbReference type="PROSITE" id="PS50113"/>
    </source>
</evidence>
<dbReference type="CDD" id="cd00130">
    <property type="entry name" value="PAS"/>
    <property type="match status" value="1"/>
</dbReference>